<dbReference type="AlphaFoldDB" id="A0A382JYY2"/>
<feature type="transmembrane region" description="Helical" evidence="6">
    <location>
        <begin position="335"/>
        <end position="362"/>
    </location>
</feature>
<feature type="transmembrane region" description="Helical" evidence="6">
    <location>
        <begin position="155"/>
        <end position="173"/>
    </location>
</feature>
<dbReference type="GO" id="GO:0005886">
    <property type="term" value="C:plasma membrane"/>
    <property type="evidence" value="ECO:0007669"/>
    <property type="project" value="UniProtKB-SubCell"/>
</dbReference>
<dbReference type="GO" id="GO:0022857">
    <property type="term" value="F:transmembrane transporter activity"/>
    <property type="evidence" value="ECO:0007669"/>
    <property type="project" value="InterPro"/>
</dbReference>
<evidence type="ECO:0000256" key="3">
    <source>
        <dbReference type="ARBA" id="ARBA00022692"/>
    </source>
</evidence>
<dbReference type="InterPro" id="IPR050367">
    <property type="entry name" value="APC_superfamily"/>
</dbReference>
<dbReference type="EMBL" id="UINC01076874">
    <property type="protein sequence ID" value="SVC16453.1"/>
    <property type="molecule type" value="Genomic_DNA"/>
</dbReference>
<evidence type="ECO:0000256" key="2">
    <source>
        <dbReference type="ARBA" id="ARBA00022475"/>
    </source>
</evidence>
<feature type="transmembrane region" description="Helical" evidence="6">
    <location>
        <begin position="185"/>
        <end position="204"/>
    </location>
</feature>
<feature type="transmembrane region" description="Helical" evidence="6">
    <location>
        <begin position="253"/>
        <end position="273"/>
    </location>
</feature>
<protein>
    <recommendedName>
        <fullName evidence="8">Amino acid permease/ SLC12A domain-containing protein</fullName>
    </recommendedName>
</protein>
<dbReference type="PIRSF" id="PIRSF006060">
    <property type="entry name" value="AA_transporter"/>
    <property type="match status" value="1"/>
</dbReference>
<proteinExistence type="predicted"/>
<evidence type="ECO:0000256" key="5">
    <source>
        <dbReference type="ARBA" id="ARBA00023136"/>
    </source>
</evidence>
<dbReference type="PANTHER" id="PTHR42770:SF7">
    <property type="entry name" value="MEMBRANE PROTEIN"/>
    <property type="match status" value="1"/>
</dbReference>
<feature type="transmembrane region" description="Helical" evidence="6">
    <location>
        <begin position="99"/>
        <end position="123"/>
    </location>
</feature>
<keyword evidence="2" id="KW-1003">Cell membrane</keyword>
<feature type="transmembrane region" description="Helical" evidence="6">
    <location>
        <begin position="285"/>
        <end position="304"/>
    </location>
</feature>
<dbReference type="InterPro" id="IPR002293">
    <property type="entry name" value="AA/rel_permease1"/>
</dbReference>
<reference evidence="7" key="1">
    <citation type="submission" date="2018-05" db="EMBL/GenBank/DDBJ databases">
        <authorList>
            <person name="Lanie J.A."/>
            <person name="Ng W.-L."/>
            <person name="Kazmierczak K.M."/>
            <person name="Andrzejewski T.M."/>
            <person name="Davidsen T.M."/>
            <person name="Wayne K.J."/>
            <person name="Tettelin H."/>
            <person name="Glass J.I."/>
            <person name="Rusch D."/>
            <person name="Podicherti R."/>
            <person name="Tsui H.-C.T."/>
            <person name="Winkler M.E."/>
        </authorList>
    </citation>
    <scope>NUCLEOTIDE SEQUENCE</scope>
</reference>
<evidence type="ECO:0008006" key="8">
    <source>
        <dbReference type="Google" id="ProtNLM"/>
    </source>
</evidence>
<evidence type="ECO:0000256" key="1">
    <source>
        <dbReference type="ARBA" id="ARBA00004651"/>
    </source>
</evidence>
<feature type="transmembrane region" description="Helical" evidence="6">
    <location>
        <begin position="28"/>
        <end position="47"/>
    </location>
</feature>
<evidence type="ECO:0000256" key="6">
    <source>
        <dbReference type="SAM" id="Phobius"/>
    </source>
</evidence>
<evidence type="ECO:0000256" key="4">
    <source>
        <dbReference type="ARBA" id="ARBA00022989"/>
    </source>
</evidence>
<keyword evidence="4 6" id="KW-1133">Transmembrane helix</keyword>
<feature type="transmembrane region" description="Helical" evidence="6">
    <location>
        <begin position="398"/>
        <end position="416"/>
    </location>
</feature>
<keyword evidence="5 6" id="KW-0472">Membrane</keyword>
<sequence length="421" mass="45330">MAESGNEQRIFLRKASGLIRTASGADTFIYNFGLVSVGLGVASMMYYGPAYYPGGNLLWASLLAGVVMAWVAFGLITWTVTLPRSGGIYVFGSRSLPPFLALTLSLVEIVTWLFYCAIAAYWIQYLGLSPAFYLIGILTGSDAWVNASGWILEPWPMFIIGSGILILSGIVLGTGMRFYLATQKVVITCALIGSAILIFVLLPYSNADFISSFNAIIGPTLGEGGSYEAVIASGRAEGWGAGWEGGTDWVQTWLVANWPFLPLIGSAFSIAIGGEIKSATKSHSWGMLGAIGGTLVIWLITIWLCTDRFGYDFLGTAAFNYTEGVGLQTDPTITLLAGVLTGSPVVSALVAAGFILWMWMWIPGMHTFGVRAVVAWSFDRVAPEALGKISETRHTPTVAIWFCVAITVVFMAMFVFTDFFS</sequence>
<feature type="non-terminal residue" evidence="7">
    <location>
        <position position="421"/>
    </location>
</feature>
<evidence type="ECO:0000313" key="7">
    <source>
        <dbReference type="EMBL" id="SVC16453.1"/>
    </source>
</evidence>
<dbReference type="Pfam" id="PF13520">
    <property type="entry name" value="AA_permease_2"/>
    <property type="match status" value="1"/>
</dbReference>
<feature type="transmembrane region" description="Helical" evidence="6">
    <location>
        <begin position="59"/>
        <end position="78"/>
    </location>
</feature>
<gene>
    <name evidence="7" type="ORF">METZ01_LOCUS269307</name>
</gene>
<accession>A0A382JYY2</accession>
<dbReference type="Gene3D" id="1.20.1740.10">
    <property type="entry name" value="Amino acid/polyamine transporter I"/>
    <property type="match status" value="1"/>
</dbReference>
<dbReference type="PANTHER" id="PTHR42770">
    <property type="entry name" value="AMINO ACID TRANSPORTER-RELATED"/>
    <property type="match status" value="1"/>
</dbReference>
<name>A0A382JYY2_9ZZZZ</name>
<comment type="subcellular location">
    <subcellularLocation>
        <location evidence="1">Cell membrane</location>
        <topology evidence="1">Multi-pass membrane protein</topology>
    </subcellularLocation>
</comment>
<keyword evidence="3 6" id="KW-0812">Transmembrane</keyword>
<organism evidence="7">
    <name type="scientific">marine metagenome</name>
    <dbReference type="NCBI Taxonomy" id="408172"/>
    <lineage>
        <taxon>unclassified sequences</taxon>
        <taxon>metagenomes</taxon>
        <taxon>ecological metagenomes</taxon>
    </lineage>
</organism>